<proteinExistence type="predicted"/>
<dbReference type="InterPro" id="IPR000182">
    <property type="entry name" value="GNAT_dom"/>
</dbReference>
<dbReference type="PATRIC" id="fig|1229276.3.peg.1726"/>
<name>A0A0B8T9H5_9SPHI</name>
<accession>A0A0B8T9H5</accession>
<evidence type="ECO:0000313" key="5">
    <source>
        <dbReference type="Proteomes" id="UP000031802"/>
    </source>
</evidence>
<dbReference type="AlphaFoldDB" id="A0A0B8T9H5"/>
<keyword evidence="1 4" id="KW-0808">Transferase</keyword>
<dbReference type="PROSITE" id="PS51186">
    <property type="entry name" value="GNAT"/>
    <property type="match status" value="1"/>
</dbReference>
<feature type="domain" description="N-acetyltransferase" evidence="3">
    <location>
        <begin position="5"/>
        <end position="176"/>
    </location>
</feature>
<dbReference type="OrthoDB" id="3389160at2"/>
<dbReference type="GO" id="GO:0016747">
    <property type="term" value="F:acyltransferase activity, transferring groups other than amino-acyl groups"/>
    <property type="evidence" value="ECO:0007669"/>
    <property type="project" value="InterPro"/>
</dbReference>
<dbReference type="STRING" id="1229276.DI53_1674"/>
<comment type="caution">
    <text evidence="4">The sequence shown here is derived from an EMBL/GenBank/DDBJ whole genome shotgun (WGS) entry which is preliminary data.</text>
</comment>
<protein>
    <submittedName>
        <fullName evidence="4">GCN5-related N-acetyltransferase</fullName>
    </submittedName>
</protein>
<gene>
    <name evidence="4" type="ORF">DI53_1674</name>
</gene>
<sequence length="176" mass="19564">MRRNYTIRQITAGDEALCSALSDLTLDVVRNNASIGFMASLNFEDASAFWQHVFDRVVAGKVILLVAEDTETKAVIGTVQLLIDQPANQPHRADVAKMHVHSASRRLGIGEALLHAIEKEAKKRNKHILVLDTVTGSPASFLYQKLGWIKVGDIPEYALYPDGEFCSTTYFYKKLS</sequence>
<dbReference type="InterPro" id="IPR016181">
    <property type="entry name" value="Acyl_CoA_acyltransferase"/>
</dbReference>
<reference evidence="5" key="1">
    <citation type="submission" date="2014-04" db="EMBL/GenBank/DDBJ databases">
        <title>Whole-Genome optical mapping and complete genome sequence of Sphingobacterium deserti sp. nov., a new spaces isolated from desert in the west of China.</title>
        <authorList>
            <person name="Teng C."/>
            <person name="Zhou Z."/>
            <person name="Li X."/>
            <person name="Chen M."/>
            <person name="Lin M."/>
            <person name="Wang L."/>
            <person name="Su S."/>
            <person name="Zhang C."/>
            <person name="Zhang W."/>
        </authorList>
    </citation>
    <scope>NUCLEOTIDE SEQUENCE [LARGE SCALE GENOMIC DNA]</scope>
    <source>
        <strain evidence="5">ACCC05744</strain>
    </source>
</reference>
<dbReference type="Proteomes" id="UP000031802">
    <property type="component" value="Unassembled WGS sequence"/>
</dbReference>
<keyword evidence="2" id="KW-0012">Acyltransferase</keyword>
<dbReference type="EMBL" id="JJMU01000024">
    <property type="protein sequence ID" value="KGE14645.1"/>
    <property type="molecule type" value="Genomic_DNA"/>
</dbReference>
<dbReference type="InterPro" id="IPR050832">
    <property type="entry name" value="Bact_Acetyltransf"/>
</dbReference>
<keyword evidence="5" id="KW-1185">Reference proteome</keyword>
<dbReference type="eggNOG" id="COG0456">
    <property type="taxonomic scope" value="Bacteria"/>
</dbReference>
<evidence type="ECO:0000259" key="3">
    <source>
        <dbReference type="PROSITE" id="PS51186"/>
    </source>
</evidence>
<dbReference type="SUPFAM" id="SSF55729">
    <property type="entry name" value="Acyl-CoA N-acyltransferases (Nat)"/>
    <property type="match status" value="1"/>
</dbReference>
<reference evidence="4 5" key="2">
    <citation type="journal article" date="2015" name="PLoS ONE">
        <title>Whole-Genome Optical Mapping and Finished Genome Sequence of Sphingobacterium deserti sp. nov., a New Species Isolated from the Western Desert of China.</title>
        <authorList>
            <person name="Teng C."/>
            <person name="Zhou Z."/>
            <person name="Molnar I."/>
            <person name="Li X."/>
            <person name="Tang R."/>
            <person name="Chen M."/>
            <person name="Wang L."/>
            <person name="Su S."/>
            <person name="Zhang W."/>
            <person name="Lin M."/>
        </authorList>
    </citation>
    <scope>NUCLEOTIDE SEQUENCE [LARGE SCALE GENOMIC DNA]</scope>
    <source>
        <strain evidence="5">ACCC05744</strain>
    </source>
</reference>
<dbReference type="CDD" id="cd04301">
    <property type="entry name" value="NAT_SF"/>
    <property type="match status" value="1"/>
</dbReference>
<dbReference type="PANTHER" id="PTHR43877">
    <property type="entry name" value="AMINOALKYLPHOSPHONATE N-ACETYLTRANSFERASE-RELATED-RELATED"/>
    <property type="match status" value="1"/>
</dbReference>
<dbReference type="RefSeq" id="WP_037497530.1">
    <property type="nucleotide sequence ID" value="NZ_JJMU01000024.1"/>
</dbReference>
<organism evidence="4 5">
    <name type="scientific">Sphingobacterium deserti</name>
    <dbReference type="NCBI Taxonomy" id="1229276"/>
    <lineage>
        <taxon>Bacteria</taxon>
        <taxon>Pseudomonadati</taxon>
        <taxon>Bacteroidota</taxon>
        <taxon>Sphingobacteriia</taxon>
        <taxon>Sphingobacteriales</taxon>
        <taxon>Sphingobacteriaceae</taxon>
        <taxon>Sphingobacterium</taxon>
    </lineage>
</organism>
<dbReference type="Gene3D" id="3.40.630.30">
    <property type="match status" value="1"/>
</dbReference>
<evidence type="ECO:0000313" key="4">
    <source>
        <dbReference type="EMBL" id="KGE14645.1"/>
    </source>
</evidence>
<evidence type="ECO:0000256" key="1">
    <source>
        <dbReference type="ARBA" id="ARBA00022679"/>
    </source>
</evidence>
<evidence type="ECO:0000256" key="2">
    <source>
        <dbReference type="ARBA" id="ARBA00023315"/>
    </source>
</evidence>
<dbReference type="Pfam" id="PF00583">
    <property type="entry name" value="Acetyltransf_1"/>
    <property type="match status" value="1"/>
</dbReference>